<evidence type="ECO:0000256" key="1">
    <source>
        <dbReference type="ARBA" id="ARBA00022679"/>
    </source>
</evidence>
<comment type="caution">
    <text evidence="6">Lacks conserved residue(s) required for the propagation of feature annotation.</text>
</comment>
<evidence type="ECO:0000256" key="2">
    <source>
        <dbReference type="ARBA" id="ARBA00022741"/>
    </source>
</evidence>
<dbReference type="PIRSF" id="PIRSF006533">
    <property type="entry name" value="UCP006533"/>
    <property type="match status" value="1"/>
</dbReference>
<comment type="caution">
    <text evidence="7">The sequence shown here is derived from an EMBL/GenBank/DDBJ whole genome shotgun (WGS) entry which is preliminary data.</text>
</comment>
<dbReference type="HAMAP" id="MF_00590">
    <property type="entry name" value="Dephospho_CoA_kinase_GTP_dep"/>
    <property type="match status" value="1"/>
</dbReference>
<organism evidence="7 8">
    <name type="scientific">Candidatus Methanolliviera hydrocarbonicum</name>
    <dbReference type="NCBI Taxonomy" id="2491085"/>
    <lineage>
        <taxon>Archaea</taxon>
        <taxon>Methanobacteriati</taxon>
        <taxon>Methanobacteriota</taxon>
        <taxon>Candidatus Methanoliparia</taxon>
        <taxon>Candidatus Methanoliparales</taxon>
        <taxon>Candidatus Methanollivieraceae</taxon>
        <taxon>Candidatus Methanolliviera</taxon>
    </lineage>
</organism>
<dbReference type="AlphaFoldDB" id="A0A520KYM0"/>
<dbReference type="Proteomes" id="UP000320766">
    <property type="component" value="Unassembled WGS sequence"/>
</dbReference>
<feature type="binding site" evidence="6">
    <location>
        <position position="47"/>
    </location>
    <ligand>
        <name>GTP</name>
        <dbReference type="ChEBI" id="CHEBI:37565"/>
    </ligand>
</feature>
<dbReference type="EMBL" id="RXIL01000052">
    <property type="protein sequence ID" value="RZN70661.1"/>
    <property type="molecule type" value="Genomic_DNA"/>
</dbReference>
<dbReference type="UniPathway" id="UPA00241"/>
<protein>
    <recommendedName>
        <fullName evidence="6">GTP-dependent dephospho-CoA kinase</fullName>
        <ecNumber evidence="6">2.7.1.237</ecNumber>
    </recommendedName>
    <alternativeName>
        <fullName evidence="6">Dephospho-coenzyme A kinase</fullName>
        <shortName evidence="6">DPCK</shortName>
    </alternativeName>
</protein>
<accession>A0A520KYM0</accession>
<sequence length="180" mass="20200">MIELPEEVRFLFKDPFGTLYCGKGLDCVLNAKEEIKEGEKLIVVGDVASYYIFKAGLSPDLFIIDGETKRGKASDEVKKIMKKEEYRSIKVKNPPATITKGIIDAIEMGLERKTQIFVEGEEDLAVLPAMILAPDASIIIYGQPDEGIVLIKVDEEMRNRAKDILKKMSDSELKNYLLGR</sequence>
<comment type="catalytic activity">
    <reaction evidence="6">
        <text>3'-dephospho-CoA + GTP = GDP + CoA + H(+)</text>
        <dbReference type="Rhea" id="RHEA:61156"/>
        <dbReference type="ChEBI" id="CHEBI:15378"/>
        <dbReference type="ChEBI" id="CHEBI:37565"/>
        <dbReference type="ChEBI" id="CHEBI:57287"/>
        <dbReference type="ChEBI" id="CHEBI:57328"/>
        <dbReference type="ChEBI" id="CHEBI:58189"/>
        <dbReference type="EC" id="2.7.1.237"/>
    </reaction>
</comment>
<evidence type="ECO:0000256" key="6">
    <source>
        <dbReference type="HAMAP-Rule" id="MF_00590"/>
    </source>
</evidence>
<evidence type="ECO:0000313" key="7">
    <source>
        <dbReference type="EMBL" id="RZN70661.1"/>
    </source>
</evidence>
<dbReference type="GO" id="GO:0015937">
    <property type="term" value="P:coenzyme A biosynthetic process"/>
    <property type="evidence" value="ECO:0007669"/>
    <property type="project" value="UniProtKB-UniRule"/>
</dbReference>
<feature type="binding site" evidence="6">
    <location>
        <position position="46"/>
    </location>
    <ligand>
        <name>GTP</name>
        <dbReference type="ChEBI" id="CHEBI:37565"/>
    </ligand>
</feature>
<dbReference type="GO" id="GO:0005525">
    <property type="term" value="F:GTP binding"/>
    <property type="evidence" value="ECO:0007669"/>
    <property type="project" value="UniProtKB-UniRule"/>
</dbReference>
<dbReference type="EC" id="2.7.1.237" evidence="6"/>
<keyword evidence="4 6" id="KW-0173">Coenzyme A biosynthesis</keyword>
<keyword evidence="3 6" id="KW-0418">Kinase</keyword>
<dbReference type="InterPro" id="IPR007164">
    <property type="entry name" value="GTP-dep_dephospho-CoA_kin"/>
</dbReference>
<comment type="pathway">
    <text evidence="6">Cofactor biosynthesis; coenzyme A biosynthesis.</text>
</comment>
<feature type="binding site" evidence="6">
    <location>
        <position position="122"/>
    </location>
    <ligand>
        <name>GTP</name>
        <dbReference type="ChEBI" id="CHEBI:37565"/>
    </ligand>
</feature>
<feature type="binding site" evidence="6">
    <location>
        <position position="65"/>
    </location>
    <ligand>
        <name>GTP</name>
        <dbReference type="ChEBI" id="CHEBI:37565"/>
    </ligand>
</feature>
<dbReference type="Pfam" id="PF04019">
    <property type="entry name" value="DUF359"/>
    <property type="match status" value="1"/>
</dbReference>
<dbReference type="PANTHER" id="PTHR40732:SF1">
    <property type="entry name" value="GTP-DEPENDENT DEPHOSPHO-COA KINASE"/>
    <property type="match status" value="1"/>
</dbReference>
<evidence type="ECO:0000256" key="4">
    <source>
        <dbReference type="ARBA" id="ARBA00022993"/>
    </source>
</evidence>
<comment type="function">
    <text evidence="6">Catalyzes the GTP-dependent phosphorylation of the 3'-hydroxyl group of dephosphocoenzyme A to form coenzyme A (CoA).</text>
</comment>
<name>A0A520KYM0_9EURY</name>
<evidence type="ECO:0000256" key="3">
    <source>
        <dbReference type="ARBA" id="ARBA00022777"/>
    </source>
</evidence>
<dbReference type="GO" id="GO:0016301">
    <property type="term" value="F:kinase activity"/>
    <property type="evidence" value="ECO:0007669"/>
    <property type="project" value="UniProtKB-UniRule"/>
</dbReference>
<reference evidence="7 8" key="1">
    <citation type="journal article" date="2019" name="Nat. Microbiol.">
        <title>Wide diversity of methane and short-chain alkane metabolisms in uncultured archaea.</title>
        <authorList>
            <person name="Borrel G."/>
            <person name="Adam P.S."/>
            <person name="McKay L.J."/>
            <person name="Chen L.X."/>
            <person name="Sierra-Garcia I.N."/>
            <person name="Sieber C.M."/>
            <person name="Letourneur Q."/>
            <person name="Ghozlane A."/>
            <person name="Andersen G.L."/>
            <person name="Li W.J."/>
            <person name="Hallam S.J."/>
            <person name="Muyzer G."/>
            <person name="de Oliveira V.M."/>
            <person name="Inskeep W.P."/>
            <person name="Banfield J.F."/>
            <person name="Gribaldo S."/>
        </authorList>
    </citation>
    <scope>NUCLEOTIDE SEQUENCE [LARGE SCALE GENOMIC DNA]</scope>
    <source>
        <strain evidence="7">NM1b</strain>
    </source>
</reference>
<gene>
    <name evidence="7" type="ORF">EF807_02895</name>
</gene>
<keyword evidence="5 6" id="KW-0342">GTP-binding</keyword>
<evidence type="ECO:0000256" key="5">
    <source>
        <dbReference type="ARBA" id="ARBA00023134"/>
    </source>
</evidence>
<keyword evidence="1 6" id="KW-0808">Transferase</keyword>
<evidence type="ECO:0000313" key="8">
    <source>
        <dbReference type="Proteomes" id="UP000320766"/>
    </source>
</evidence>
<dbReference type="PANTHER" id="PTHR40732">
    <property type="entry name" value="UPF0218 PROTEIN TK1697"/>
    <property type="match status" value="1"/>
</dbReference>
<comment type="similarity">
    <text evidence="6">Belongs to the GTP-dependent DPCK family.</text>
</comment>
<proteinExistence type="inferred from homology"/>
<feature type="binding site" evidence="6">
    <location>
        <position position="145"/>
    </location>
    <ligand>
        <name>GTP</name>
        <dbReference type="ChEBI" id="CHEBI:37565"/>
    </ligand>
</feature>
<keyword evidence="2 6" id="KW-0547">Nucleotide-binding</keyword>